<organism evidence="3 4">
    <name type="scientific">Pseudooceanicola antarcticus</name>
    <dbReference type="NCBI Taxonomy" id="1247613"/>
    <lineage>
        <taxon>Bacteria</taxon>
        <taxon>Pseudomonadati</taxon>
        <taxon>Pseudomonadota</taxon>
        <taxon>Alphaproteobacteria</taxon>
        <taxon>Rhodobacterales</taxon>
        <taxon>Paracoccaceae</taxon>
        <taxon>Pseudooceanicola</taxon>
    </lineage>
</organism>
<dbReference type="PANTHER" id="PTHR42815">
    <property type="entry name" value="FAD-BINDING, PUTATIVE (AFU_ORTHOLOGUE AFUA_6G07600)-RELATED"/>
    <property type="match status" value="1"/>
</dbReference>
<dbReference type="InterPro" id="IPR012349">
    <property type="entry name" value="Split_barrel_FMN-bd"/>
</dbReference>
<dbReference type="AlphaFoldDB" id="A0A285IK75"/>
<dbReference type="PANTHER" id="PTHR42815:SF2">
    <property type="entry name" value="FAD-BINDING, PUTATIVE (AFU_ORTHOLOGUE AFUA_6G07600)-RELATED"/>
    <property type="match status" value="1"/>
</dbReference>
<accession>A0A285IK75</accession>
<evidence type="ECO:0000313" key="3">
    <source>
        <dbReference type="EMBL" id="SNY48375.1"/>
    </source>
</evidence>
<sequence length="201" mass="22164">MKFIETPEELSQVYGTPAAAATRKVARQMTPDYRTWIERARFCVVSTVGPEGADGSPRGDDGPVVRELDPGTLALPDWHGNNRVDTLRNIVRDPRMALMFMVPGSNNVVRVNGRGRVTTDADLCASFARGGKQPRSVVVMQIDEIYFQCARAVMRAGLWAGRDESEGLPSPGQILAGMTEGKVGGERYDREWPERAAKTLW</sequence>
<dbReference type="RefSeq" id="WP_097145169.1">
    <property type="nucleotide sequence ID" value="NZ_OBEA01000002.1"/>
</dbReference>
<dbReference type="Pfam" id="PF01243">
    <property type="entry name" value="PNPOx_N"/>
    <property type="match status" value="1"/>
</dbReference>
<dbReference type="Proteomes" id="UP000231702">
    <property type="component" value="Unassembled WGS sequence"/>
</dbReference>
<dbReference type="SUPFAM" id="SSF50475">
    <property type="entry name" value="FMN-binding split barrel"/>
    <property type="match status" value="1"/>
</dbReference>
<dbReference type="EMBL" id="PGTD01000016">
    <property type="protein sequence ID" value="PJE28739.1"/>
    <property type="molecule type" value="Genomic_DNA"/>
</dbReference>
<evidence type="ECO:0000313" key="2">
    <source>
        <dbReference type="EMBL" id="PJE28739.1"/>
    </source>
</evidence>
<evidence type="ECO:0000259" key="1">
    <source>
        <dbReference type="Pfam" id="PF01243"/>
    </source>
</evidence>
<proteinExistence type="predicted"/>
<protein>
    <submittedName>
        <fullName evidence="2">Pyridoxamine 5'-phosphate oxidase family protein</fullName>
    </submittedName>
</protein>
<dbReference type="InterPro" id="IPR011576">
    <property type="entry name" value="Pyridox_Oxase_N"/>
</dbReference>
<keyword evidence="5" id="KW-1185">Reference proteome</keyword>
<dbReference type="Proteomes" id="UP000231655">
    <property type="component" value="Unassembled WGS sequence"/>
</dbReference>
<dbReference type="NCBIfam" id="TIGR04025">
    <property type="entry name" value="PPOX_FMN_DR2398"/>
    <property type="match status" value="1"/>
</dbReference>
<evidence type="ECO:0000313" key="5">
    <source>
        <dbReference type="Proteomes" id="UP000231702"/>
    </source>
</evidence>
<evidence type="ECO:0000313" key="4">
    <source>
        <dbReference type="Proteomes" id="UP000231655"/>
    </source>
</evidence>
<dbReference type="EMBL" id="OBEA01000002">
    <property type="protein sequence ID" value="SNY48375.1"/>
    <property type="molecule type" value="Genomic_DNA"/>
</dbReference>
<dbReference type="Gene3D" id="2.30.110.10">
    <property type="entry name" value="Electron Transport, Fmn-binding Protein, Chain A"/>
    <property type="match status" value="1"/>
</dbReference>
<reference evidence="2 5" key="2">
    <citation type="journal article" date="2018" name="Int. J. Syst. Evol. Microbiol.">
        <title>Pseudooceanicola lipolyticus sp. nov., a marine alphaproteobacterium, reclassification of Oceanicola flagellatus as Pseudooceanicola flagellatus comb. nov. and emended description of the genus Pseudooceanicola.</title>
        <authorList>
            <person name="Huang M.-M."/>
            <person name="Guo L.-L."/>
            <person name="Wu Y.-H."/>
            <person name="Lai Q.-L."/>
            <person name="Shao Z.-Z."/>
            <person name="Wang C.-S."/>
            <person name="Wu M."/>
            <person name="Xu X.-W."/>
        </authorList>
    </citation>
    <scope>NUCLEOTIDE SEQUENCE [LARGE SCALE GENOMIC DNA]</scope>
    <source>
        <strain evidence="2 5">Ar-45</strain>
    </source>
</reference>
<dbReference type="InterPro" id="IPR024029">
    <property type="entry name" value="Pyridox_Oxase_FMN-dep"/>
</dbReference>
<reference evidence="3 4" key="1">
    <citation type="submission" date="2017-09" db="EMBL/GenBank/DDBJ databases">
        <authorList>
            <person name="Ehlers B."/>
            <person name="Leendertz F.H."/>
        </authorList>
    </citation>
    <scope>NUCLEOTIDE SEQUENCE [LARGE SCALE GENOMIC DNA]</scope>
    <source>
        <strain evidence="3 4">CGMCC 1.12662</strain>
    </source>
</reference>
<dbReference type="OrthoDB" id="9790331at2"/>
<gene>
    <name evidence="2" type="ORF">CVM39_09720</name>
    <name evidence="3" type="ORF">SAMN06297129_1425</name>
</gene>
<name>A0A285IK75_9RHOB</name>
<feature type="domain" description="Pyridoxamine 5'-phosphate oxidase N-terminal" evidence="1">
    <location>
        <begin position="29"/>
        <end position="149"/>
    </location>
</feature>